<evidence type="ECO:0000313" key="3">
    <source>
        <dbReference type="Proteomes" id="UP000229385"/>
    </source>
</evidence>
<dbReference type="Gene3D" id="3.40.50.1820">
    <property type="entry name" value="alpha/beta hydrolase"/>
    <property type="match status" value="1"/>
</dbReference>
<organism evidence="2 3">
    <name type="scientific">Candidatus Uhrbacteria bacterium CG_4_9_14_3_um_filter_50_9</name>
    <dbReference type="NCBI Taxonomy" id="1975035"/>
    <lineage>
        <taxon>Bacteria</taxon>
        <taxon>Candidatus Uhriibacteriota</taxon>
    </lineage>
</organism>
<dbReference type="SUPFAM" id="SSF53474">
    <property type="entry name" value="alpha/beta-Hydrolases"/>
    <property type="match status" value="1"/>
</dbReference>
<dbReference type="Pfam" id="PF12697">
    <property type="entry name" value="Abhydrolase_6"/>
    <property type="match status" value="1"/>
</dbReference>
<dbReference type="InterPro" id="IPR000073">
    <property type="entry name" value="AB_hydrolase_1"/>
</dbReference>
<feature type="domain" description="AB hydrolase-1" evidence="1">
    <location>
        <begin position="30"/>
        <end position="224"/>
    </location>
</feature>
<dbReference type="InterPro" id="IPR029058">
    <property type="entry name" value="AB_hydrolase_fold"/>
</dbReference>
<name>A0A2M7XCW0_9BACT</name>
<gene>
    <name evidence="2" type="ORF">CO174_01710</name>
</gene>
<accession>A0A2M7XCW0</accession>
<comment type="caution">
    <text evidence="2">The sequence shown here is derived from an EMBL/GenBank/DDBJ whole genome shotgun (WGS) entry which is preliminary data.</text>
</comment>
<dbReference type="EMBL" id="PFWU01000021">
    <property type="protein sequence ID" value="PJA45715.1"/>
    <property type="molecule type" value="Genomic_DNA"/>
</dbReference>
<protein>
    <recommendedName>
        <fullName evidence="1">AB hydrolase-1 domain-containing protein</fullName>
    </recommendedName>
</protein>
<reference evidence="3" key="1">
    <citation type="submission" date="2017-09" db="EMBL/GenBank/DDBJ databases">
        <title>Depth-based differentiation of microbial function through sediment-hosted aquifers and enrichment of novel symbionts in the deep terrestrial subsurface.</title>
        <authorList>
            <person name="Probst A.J."/>
            <person name="Ladd B."/>
            <person name="Jarett J.K."/>
            <person name="Geller-Mcgrath D.E."/>
            <person name="Sieber C.M.K."/>
            <person name="Emerson J.B."/>
            <person name="Anantharaman K."/>
            <person name="Thomas B.C."/>
            <person name="Malmstrom R."/>
            <person name="Stieglmeier M."/>
            <person name="Klingl A."/>
            <person name="Woyke T."/>
            <person name="Ryan C.M."/>
            <person name="Banfield J.F."/>
        </authorList>
    </citation>
    <scope>NUCLEOTIDE SEQUENCE [LARGE SCALE GENOMIC DNA]</scope>
</reference>
<sequence length="243" mass="27767">MEKYITIPIPHSKKKIYAVRRGNFKKPVAVLVHGLSCTMNEHCLFNGSHFLETHGFSTLRFNLYDWHDDARKLHECDFTTYARDVETVVSYLRGKGVKKIFGVGHSFGGVSILYAKPNLFDAISLWDASNYATLPKGFEKKFTRIFHGKHLLRGNWDFVMNPKLLTQIETTDWKSLTSQFPTPTQVIVAGKGMLIKGGRQYFKNSSAVQKEFFVVKGAGHCFDEEGAEDQLFLATVKWFKKFV</sequence>
<dbReference type="AlphaFoldDB" id="A0A2M7XCW0"/>
<proteinExistence type="predicted"/>
<evidence type="ECO:0000259" key="1">
    <source>
        <dbReference type="Pfam" id="PF12697"/>
    </source>
</evidence>
<evidence type="ECO:0000313" key="2">
    <source>
        <dbReference type="EMBL" id="PJA45715.1"/>
    </source>
</evidence>
<dbReference type="Proteomes" id="UP000229385">
    <property type="component" value="Unassembled WGS sequence"/>
</dbReference>